<evidence type="ECO:0000259" key="2">
    <source>
        <dbReference type="Pfam" id="PF07179"/>
    </source>
</evidence>
<evidence type="ECO:0000313" key="3">
    <source>
        <dbReference type="EMBL" id="CAB4668680.1"/>
    </source>
</evidence>
<protein>
    <submittedName>
        <fullName evidence="3">Unannotated protein</fullName>
    </submittedName>
</protein>
<feature type="domain" description="SseB protein N-terminal" evidence="2">
    <location>
        <begin position="40"/>
        <end position="161"/>
    </location>
</feature>
<sequence>MNENMNPNRFADSAGKPWEGRSFDQNAFADDDGKAPAELLEVIKKFRAGEVGAEAVVDQIRVSRLLVPLLANLGESEEGAHGHKVDKSAELSIVTVKSPDAQDSLVVFSSVESMTFWNKESRPVPTDAIRVALAAASQMSTRVVLDPGSESEFVIRRPAIAKIAQSLPWIPPEKNPEVLKVLQDSIAGEQLVVAVDAATADPESRLAGPELQVSLQIEPGVAPDQVRELIERVSSFWSRSEEFASAVDSVSIKLRS</sequence>
<organism evidence="3">
    <name type="scientific">freshwater metagenome</name>
    <dbReference type="NCBI Taxonomy" id="449393"/>
    <lineage>
        <taxon>unclassified sequences</taxon>
        <taxon>metagenomes</taxon>
        <taxon>ecological metagenomes</taxon>
    </lineage>
</organism>
<dbReference type="EMBL" id="CAEZWX010000044">
    <property type="protein sequence ID" value="CAB4668680.1"/>
    <property type="molecule type" value="Genomic_DNA"/>
</dbReference>
<dbReference type="InterPro" id="IPR009839">
    <property type="entry name" value="SseB_N"/>
</dbReference>
<accession>A0A6J6M3G5</accession>
<dbReference type="Pfam" id="PF07179">
    <property type="entry name" value="SseB"/>
    <property type="match status" value="1"/>
</dbReference>
<gene>
    <name evidence="3" type="ORF">UFOPK2328_00432</name>
</gene>
<proteinExistence type="predicted"/>
<dbReference type="AlphaFoldDB" id="A0A6J6M3G5"/>
<evidence type="ECO:0000256" key="1">
    <source>
        <dbReference type="SAM" id="MobiDB-lite"/>
    </source>
</evidence>
<feature type="region of interest" description="Disordered" evidence="1">
    <location>
        <begin position="1"/>
        <end position="31"/>
    </location>
</feature>
<name>A0A6J6M3G5_9ZZZZ</name>
<reference evidence="3" key="1">
    <citation type="submission" date="2020-05" db="EMBL/GenBank/DDBJ databases">
        <authorList>
            <person name="Chiriac C."/>
            <person name="Salcher M."/>
            <person name="Ghai R."/>
            <person name="Kavagutti S V."/>
        </authorList>
    </citation>
    <scope>NUCLEOTIDE SEQUENCE</scope>
</reference>